<proteinExistence type="predicted"/>
<feature type="compositionally biased region" description="Pro residues" evidence="1">
    <location>
        <begin position="17"/>
        <end position="27"/>
    </location>
</feature>
<reference evidence="2 3" key="1">
    <citation type="journal article" date="2012" name="Genome Biol.">
        <title>Genome and low-iron response of an oceanic diatom adapted to chronic iron limitation.</title>
        <authorList>
            <person name="Lommer M."/>
            <person name="Specht M."/>
            <person name="Roy A.S."/>
            <person name="Kraemer L."/>
            <person name="Andreson R."/>
            <person name="Gutowska M.A."/>
            <person name="Wolf J."/>
            <person name="Bergner S.V."/>
            <person name="Schilhabel M.B."/>
            <person name="Klostermeier U.C."/>
            <person name="Beiko R.G."/>
            <person name="Rosenstiel P."/>
            <person name="Hippler M."/>
            <person name="Laroche J."/>
        </authorList>
    </citation>
    <scope>NUCLEOTIDE SEQUENCE [LARGE SCALE GENOMIC DNA]</scope>
    <source>
        <strain evidence="2 3">CCMP1005</strain>
    </source>
</reference>
<gene>
    <name evidence="2" type="ORF">THAOC_33502</name>
</gene>
<dbReference type="EMBL" id="AGNL01046651">
    <property type="protein sequence ID" value="EJK47763.1"/>
    <property type="molecule type" value="Genomic_DNA"/>
</dbReference>
<evidence type="ECO:0000313" key="3">
    <source>
        <dbReference type="Proteomes" id="UP000266841"/>
    </source>
</evidence>
<organism evidence="2 3">
    <name type="scientific">Thalassiosira oceanica</name>
    <name type="common">Marine diatom</name>
    <dbReference type="NCBI Taxonomy" id="159749"/>
    <lineage>
        <taxon>Eukaryota</taxon>
        <taxon>Sar</taxon>
        <taxon>Stramenopiles</taxon>
        <taxon>Ochrophyta</taxon>
        <taxon>Bacillariophyta</taxon>
        <taxon>Coscinodiscophyceae</taxon>
        <taxon>Thalassiosirophycidae</taxon>
        <taxon>Thalassiosirales</taxon>
        <taxon>Thalassiosiraceae</taxon>
        <taxon>Thalassiosira</taxon>
    </lineage>
</organism>
<feature type="compositionally biased region" description="Basic and acidic residues" evidence="1">
    <location>
        <begin position="137"/>
        <end position="150"/>
    </location>
</feature>
<feature type="non-terminal residue" evidence="2">
    <location>
        <position position="1"/>
    </location>
</feature>
<protein>
    <submittedName>
        <fullName evidence="2">Uncharacterized protein</fullName>
    </submittedName>
</protein>
<feature type="compositionally biased region" description="Basic and acidic residues" evidence="1">
    <location>
        <begin position="1"/>
        <end position="16"/>
    </location>
</feature>
<dbReference type="Proteomes" id="UP000266841">
    <property type="component" value="Unassembled WGS sequence"/>
</dbReference>
<sequence>RRRRHLEGTGEAREAPRPVPGASPRTPPGRVAGLRKQHGVRGLQGHPDRGGLERALHRVQEAVGVQDGLPPGPTRQEAGLPAREPGQRDLLHVAGERVVRAQEGLRGRAQEGVGEGAEQEGREVRGRPLPGVLQGERGVHPDRGAAGRVRHREDVRTVVGKSFGSANCFLSKNLLYMSPC</sequence>
<feature type="region of interest" description="Disordered" evidence="1">
    <location>
        <begin position="102"/>
        <end position="150"/>
    </location>
</feature>
<accession>K0R431</accession>
<evidence type="ECO:0000256" key="1">
    <source>
        <dbReference type="SAM" id="MobiDB-lite"/>
    </source>
</evidence>
<dbReference type="AlphaFoldDB" id="K0R431"/>
<feature type="compositionally biased region" description="Basic and acidic residues" evidence="1">
    <location>
        <begin position="46"/>
        <end position="60"/>
    </location>
</feature>
<comment type="caution">
    <text evidence="2">The sequence shown here is derived from an EMBL/GenBank/DDBJ whole genome shotgun (WGS) entry which is preliminary data.</text>
</comment>
<feature type="region of interest" description="Disordered" evidence="1">
    <location>
        <begin position="1"/>
        <end position="88"/>
    </location>
</feature>
<name>K0R431_THAOC</name>
<evidence type="ECO:0000313" key="2">
    <source>
        <dbReference type="EMBL" id="EJK47763.1"/>
    </source>
</evidence>
<keyword evidence="3" id="KW-1185">Reference proteome</keyword>